<proteinExistence type="inferred from homology"/>
<dbReference type="Pfam" id="PF05769">
    <property type="entry name" value="SIKE"/>
    <property type="match status" value="1"/>
</dbReference>
<evidence type="ECO:0000256" key="3">
    <source>
        <dbReference type="SAM" id="MobiDB-lite"/>
    </source>
</evidence>
<organism evidence="4 5">
    <name type="scientific">Nothophoma quercina</name>
    <dbReference type="NCBI Taxonomy" id="749835"/>
    <lineage>
        <taxon>Eukaryota</taxon>
        <taxon>Fungi</taxon>
        <taxon>Dikarya</taxon>
        <taxon>Ascomycota</taxon>
        <taxon>Pezizomycotina</taxon>
        <taxon>Dothideomycetes</taxon>
        <taxon>Pleosporomycetidae</taxon>
        <taxon>Pleosporales</taxon>
        <taxon>Pleosporineae</taxon>
        <taxon>Didymellaceae</taxon>
        <taxon>Nothophoma</taxon>
    </lineage>
</organism>
<dbReference type="EMBL" id="JAKIXB020000016">
    <property type="protein sequence ID" value="KAL1601138.1"/>
    <property type="molecule type" value="Genomic_DNA"/>
</dbReference>
<dbReference type="InterPro" id="IPR008555">
    <property type="entry name" value="SIKE"/>
</dbReference>
<dbReference type="PANTHER" id="PTHR39472">
    <property type="entry name" value="EXPRESSED PROTEIN"/>
    <property type="match status" value="1"/>
</dbReference>
<evidence type="ECO:0000256" key="2">
    <source>
        <dbReference type="ARBA" id="ARBA00023054"/>
    </source>
</evidence>
<feature type="region of interest" description="Disordered" evidence="3">
    <location>
        <begin position="1"/>
        <end position="51"/>
    </location>
</feature>
<name>A0ABR3RA82_9PLEO</name>
<keyword evidence="5" id="KW-1185">Reference proteome</keyword>
<comment type="similarity">
    <text evidence="1">Belongs to the SIKE family.</text>
</comment>
<evidence type="ECO:0000313" key="5">
    <source>
        <dbReference type="Proteomes" id="UP001521222"/>
    </source>
</evidence>
<comment type="caution">
    <text evidence="4">The sequence shown here is derived from an EMBL/GenBank/DDBJ whole genome shotgun (WGS) entry which is preliminary data.</text>
</comment>
<keyword evidence="2" id="KW-0175">Coiled coil</keyword>
<accession>A0ABR3RA82</accession>
<protein>
    <submittedName>
        <fullName evidence="4">Uncharacterized protein</fullName>
    </submittedName>
</protein>
<dbReference type="Proteomes" id="UP001521222">
    <property type="component" value="Unassembled WGS sequence"/>
</dbReference>
<evidence type="ECO:0000313" key="4">
    <source>
        <dbReference type="EMBL" id="KAL1601138.1"/>
    </source>
</evidence>
<dbReference type="PANTHER" id="PTHR39472:SF1">
    <property type="entry name" value="EXPRESSED PROTEIN"/>
    <property type="match status" value="1"/>
</dbReference>
<evidence type="ECO:0000256" key="1">
    <source>
        <dbReference type="ARBA" id="ARBA00005537"/>
    </source>
</evidence>
<feature type="compositionally biased region" description="Polar residues" evidence="3">
    <location>
        <begin position="1"/>
        <end position="12"/>
    </location>
</feature>
<gene>
    <name evidence="4" type="ORF">SLS59_005290</name>
</gene>
<sequence>MNNYSFLDSSGNVAMPRNAPSPSPSQMSQPNGAPSQNGIPMVNGLPSGGQQTDMNHLWSVVQQLSAMLEENKAQTQGVLSGVHALQQRAAEEGGSIPLGPREVNGEISAASRAAEITTLQSRLQNAESTISTLQASNTQLTSLITDYENALTLLLDKLRPYAYTQTSSIIALHKHYQTLLENERATSMQLRLEHTEWQAGLGRVAEYARQALKVQTLGEEGLVSEVRGLKEENRVLRRLAGWEEREGSSDEEEEKA</sequence>
<reference evidence="4 5" key="1">
    <citation type="submission" date="2024-02" db="EMBL/GenBank/DDBJ databases">
        <title>De novo assembly and annotation of 12 fungi associated with fruit tree decline syndrome in Ontario, Canada.</title>
        <authorList>
            <person name="Sulman M."/>
            <person name="Ellouze W."/>
            <person name="Ilyukhin E."/>
        </authorList>
    </citation>
    <scope>NUCLEOTIDE SEQUENCE [LARGE SCALE GENOMIC DNA]</scope>
    <source>
        <strain evidence="4 5">M97-236</strain>
    </source>
</reference>